<evidence type="ECO:0000256" key="5">
    <source>
        <dbReference type="SAM" id="MobiDB-lite"/>
    </source>
</evidence>
<proteinExistence type="inferred from homology"/>
<dbReference type="InterPro" id="IPR014013">
    <property type="entry name" value="Helic_SF1/SF2_ATP-bd_DinG/Rad3"/>
</dbReference>
<gene>
    <name evidence="7" type="ordered locus">Srot_1824</name>
</gene>
<dbReference type="PANTHER" id="PTHR11472:SF34">
    <property type="entry name" value="REGULATOR OF TELOMERE ELONGATION HELICASE 1"/>
    <property type="match status" value="1"/>
</dbReference>
<dbReference type="InterPro" id="IPR027417">
    <property type="entry name" value="P-loop_NTPase"/>
</dbReference>
<evidence type="ECO:0000313" key="7">
    <source>
        <dbReference type="EMBL" id="ADG98284.1"/>
    </source>
</evidence>
<protein>
    <submittedName>
        <fullName evidence="7">Helicase c2</fullName>
    </submittedName>
</protein>
<evidence type="ECO:0000259" key="6">
    <source>
        <dbReference type="PROSITE" id="PS51193"/>
    </source>
</evidence>
<dbReference type="InterPro" id="IPR014001">
    <property type="entry name" value="Helicase_ATP-bd"/>
</dbReference>
<dbReference type="SUPFAM" id="SSF52540">
    <property type="entry name" value="P-loop containing nucleoside triphosphate hydrolases"/>
    <property type="match status" value="1"/>
</dbReference>
<keyword evidence="3" id="KW-0067">ATP-binding</keyword>
<evidence type="ECO:0000313" key="8">
    <source>
        <dbReference type="Proteomes" id="UP000002247"/>
    </source>
</evidence>
<dbReference type="Proteomes" id="UP000002247">
    <property type="component" value="Chromosome"/>
</dbReference>
<dbReference type="HOGENOM" id="CLU_012117_2_0_11"/>
<dbReference type="KEGG" id="srt:Srot_1824"/>
<dbReference type="SMART" id="SM00491">
    <property type="entry name" value="HELICc2"/>
    <property type="match status" value="1"/>
</dbReference>
<evidence type="ECO:0000256" key="1">
    <source>
        <dbReference type="ARBA" id="ARBA00022741"/>
    </source>
</evidence>
<dbReference type="PANTHER" id="PTHR11472">
    <property type="entry name" value="DNA REPAIR DEAD HELICASE RAD3/XP-D SUBFAMILY MEMBER"/>
    <property type="match status" value="1"/>
</dbReference>
<name>D6Z8K4_SEGRD</name>
<reference evidence="7 8" key="1">
    <citation type="journal article" date="2010" name="Stand. Genomic Sci.">
        <title>Complete genome sequence of Segniliparus rotundus type strain (CDC 1076).</title>
        <authorList>
            <person name="Sikorski J."/>
            <person name="Lapidus A."/>
            <person name="Copeland A."/>
            <person name="Misra M."/>
            <person name="Glavina Del Rio T."/>
            <person name="Nolan M."/>
            <person name="Lucas S."/>
            <person name="Chen F."/>
            <person name="Tice H."/>
            <person name="Cheng J.F."/>
            <person name="Jando M."/>
            <person name="Schneider S."/>
            <person name="Bruce D."/>
            <person name="Goodwin L."/>
            <person name="Pitluck S."/>
            <person name="Liolios K."/>
            <person name="Mikhailova N."/>
            <person name="Pati A."/>
            <person name="Ivanova N."/>
            <person name="Mavromatis K."/>
            <person name="Chen A."/>
            <person name="Palaniappan K."/>
            <person name="Chertkov O."/>
            <person name="Land M."/>
            <person name="Hauser L."/>
            <person name="Chang Y.J."/>
            <person name="Jeffries C.D."/>
            <person name="Brettin T."/>
            <person name="Detter J.C."/>
            <person name="Han C."/>
            <person name="Rohde M."/>
            <person name="Goker M."/>
            <person name="Bristow J."/>
            <person name="Eisen J.A."/>
            <person name="Markowitz V."/>
            <person name="Hugenholtz P."/>
            <person name="Kyrpides N.C."/>
            <person name="Klenk H.P."/>
        </authorList>
    </citation>
    <scope>NUCLEOTIDE SEQUENCE [LARGE SCALE GENOMIC DNA]</scope>
    <source>
        <strain evidence="8">ATCC BAA-972 / CDC 1076 / CIP 108378 / DSM 44985 / JCM 13578</strain>
    </source>
</reference>
<sequence>MAYTCSVPHAALKLLDVAVAHVGGAKREPQAVMAKAVAETFNAKRSPAPGGGRVLAVQAGPGTGKSLAYLVPAVEHAVRAGEPVVVSTATIALQRQLVDRDLPALSAALAKTLGRAPTFSLLKGRGNYLCLHKLTAPLADEPDSGAAPAGSASGSLFDPPRPTGKKAPAQSDLGAEVARIAEWADGTTTGDREELRPGVSDRAWRQFSVTQGECLGMSRCPKGTSCWAEKAKTASAKVDVVVTNHAMLAIDLIGENSLLPEHTSVVVDEAHELVDNVTGAATGATGPGPVAIAVRRCGKLLTDELRARLESAADTLGRIIGEAPEGFWRQAPDGAPEAVAVLQSAAAAALAGVSALPKAENPAETASRLSAMTSLEDVVAVCGRVKRVFAERDLAARTEAVWTTAPPGKDWRDKEPPSLLHVAPVTVGALLRERLFGEKTVVLTSATLTPGGHFDDLAGDWGLDDANAPPWSSLDVGSPFAHKAAGICYIAKHLPPPGRDGADPAQHDVLRELVEAAGGRTLGLFSSLRAAQAAAEAMRATLDTPVLCQGEDTTGALIETFAGDAQTSLFGTLSLWQGVDVPGPSLSLVVIDRIPFPRPDDPLTIARTHAAQAKGRNGFLSVSASHAAVLLAQGFGRLLRSVSDRGVVAVLDSRLATARYADYLKASLPPFWETTDLAVTKAALRRLREQDDKPKL</sequence>
<dbReference type="GO" id="GO:0005524">
    <property type="term" value="F:ATP binding"/>
    <property type="evidence" value="ECO:0007669"/>
    <property type="project" value="UniProtKB-KW"/>
</dbReference>
<dbReference type="PROSITE" id="PS51193">
    <property type="entry name" value="HELICASE_ATP_BIND_2"/>
    <property type="match status" value="1"/>
</dbReference>
<dbReference type="Gene3D" id="3.40.50.300">
    <property type="entry name" value="P-loop containing nucleotide triphosphate hydrolases"/>
    <property type="match status" value="2"/>
</dbReference>
<feature type="compositionally biased region" description="Low complexity" evidence="5">
    <location>
        <begin position="144"/>
        <end position="155"/>
    </location>
</feature>
<feature type="region of interest" description="Disordered" evidence="5">
    <location>
        <begin position="141"/>
        <end position="172"/>
    </location>
</feature>
<keyword evidence="2" id="KW-0378">Hydrolase</keyword>
<dbReference type="EMBL" id="CP001958">
    <property type="protein sequence ID" value="ADG98284.1"/>
    <property type="molecule type" value="Genomic_DNA"/>
</dbReference>
<dbReference type="GO" id="GO:0003676">
    <property type="term" value="F:nucleic acid binding"/>
    <property type="evidence" value="ECO:0007669"/>
    <property type="project" value="InterPro"/>
</dbReference>
<dbReference type="GO" id="GO:0003678">
    <property type="term" value="F:DNA helicase activity"/>
    <property type="evidence" value="ECO:0007669"/>
    <property type="project" value="TreeGrafter"/>
</dbReference>
<dbReference type="GO" id="GO:0006139">
    <property type="term" value="P:nucleobase-containing compound metabolic process"/>
    <property type="evidence" value="ECO:0007669"/>
    <property type="project" value="InterPro"/>
</dbReference>
<accession>D6Z8K4</accession>
<dbReference type="eggNOG" id="COG1199">
    <property type="taxonomic scope" value="Bacteria"/>
</dbReference>
<evidence type="ECO:0000256" key="4">
    <source>
        <dbReference type="ARBA" id="ARBA00038058"/>
    </source>
</evidence>
<dbReference type="STRING" id="640132.Srot_1824"/>
<keyword evidence="8" id="KW-1185">Reference proteome</keyword>
<keyword evidence="1" id="KW-0547">Nucleotide-binding</keyword>
<organism evidence="7 8">
    <name type="scientific">Segniliparus rotundus (strain ATCC BAA-972 / CDC 1076 / CIP 108378 / DSM 44985 / JCM 13578)</name>
    <dbReference type="NCBI Taxonomy" id="640132"/>
    <lineage>
        <taxon>Bacteria</taxon>
        <taxon>Bacillati</taxon>
        <taxon>Actinomycetota</taxon>
        <taxon>Actinomycetes</taxon>
        <taxon>Mycobacteriales</taxon>
        <taxon>Segniliparaceae</taxon>
        <taxon>Segniliparus</taxon>
    </lineage>
</organism>
<evidence type="ECO:0000256" key="2">
    <source>
        <dbReference type="ARBA" id="ARBA00022801"/>
    </source>
</evidence>
<dbReference type="AlphaFoldDB" id="D6Z8K4"/>
<comment type="similarity">
    <text evidence="4">Belongs to the helicase family. DinG subfamily.</text>
</comment>
<evidence type="ECO:0000256" key="3">
    <source>
        <dbReference type="ARBA" id="ARBA00022840"/>
    </source>
</evidence>
<dbReference type="Pfam" id="PF13307">
    <property type="entry name" value="Helicase_C_2"/>
    <property type="match status" value="1"/>
</dbReference>
<dbReference type="SMART" id="SM00487">
    <property type="entry name" value="DEXDc"/>
    <property type="match status" value="1"/>
</dbReference>
<dbReference type="InterPro" id="IPR006555">
    <property type="entry name" value="ATP-dep_Helicase_C"/>
</dbReference>
<dbReference type="InterPro" id="IPR045028">
    <property type="entry name" value="DinG/Rad3-like"/>
</dbReference>
<feature type="domain" description="Helicase ATP-binding" evidence="6">
    <location>
        <begin position="16"/>
        <end position="319"/>
    </location>
</feature>
<dbReference type="GO" id="GO:0016818">
    <property type="term" value="F:hydrolase activity, acting on acid anhydrides, in phosphorus-containing anhydrides"/>
    <property type="evidence" value="ECO:0007669"/>
    <property type="project" value="InterPro"/>
</dbReference>
<keyword evidence="7" id="KW-0347">Helicase</keyword>